<gene>
    <name evidence="5" type="ORF">KC685_01665</name>
</gene>
<dbReference type="InterPro" id="IPR015797">
    <property type="entry name" value="NUDIX_hydrolase-like_dom_sf"/>
</dbReference>
<reference evidence="5" key="1">
    <citation type="submission" date="2020-04" db="EMBL/GenBank/DDBJ databases">
        <authorList>
            <person name="Zhang T."/>
        </authorList>
    </citation>
    <scope>NUCLEOTIDE SEQUENCE</scope>
    <source>
        <strain evidence="5">HKST-UBA17</strain>
    </source>
</reference>
<comment type="caution">
    <text evidence="5">The sequence shown here is derived from an EMBL/GenBank/DDBJ whole genome shotgun (WGS) entry which is preliminary data.</text>
</comment>
<dbReference type="InterPro" id="IPR001375">
    <property type="entry name" value="Peptidase_S9_cat"/>
</dbReference>
<dbReference type="Pfam" id="PF00326">
    <property type="entry name" value="Peptidase_S9"/>
    <property type="match status" value="1"/>
</dbReference>
<dbReference type="Gene3D" id="3.90.79.10">
    <property type="entry name" value="Nucleoside Triphosphate Pyrophosphohydrolase"/>
    <property type="match status" value="1"/>
</dbReference>
<dbReference type="PROSITE" id="PS51462">
    <property type="entry name" value="NUDIX"/>
    <property type="match status" value="1"/>
</dbReference>
<keyword evidence="2" id="KW-0378">Hydrolase</keyword>
<evidence type="ECO:0000313" key="6">
    <source>
        <dbReference type="Proteomes" id="UP000741282"/>
    </source>
</evidence>
<reference evidence="5" key="2">
    <citation type="journal article" date="2021" name="Microbiome">
        <title>Successional dynamics and alternative stable states in a saline activated sludge microbial community over 9 years.</title>
        <authorList>
            <person name="Wang Y."/>
            <person name="Ye J."/>
            <person name="Ju F."/>
            <person name="Liu L."/>
            <person name="Boyd J.A."/>
            <person name="Deng Y."/>
            <person name="Parks D.H."/>
            <person name="Jiang X."/>
            <person name="Yin X."/>
            <person name="Woodcroft B.J."/>
            <person name="Tyson G.W."/>
            <person name="Hugenholtz P."/>
            <person name="Polz M.F."/>
            <person name="Zhang T."/>
        </authorList>
    </citation>
    <scope>NUCLEOTIDE SEQUENCE</scope>
    <source>
        <strain evidence="5">HKST-UBA17</strain>
    </source>
</reference>
<sequence>MNNMKEIYKVNVEGTNITVCVETYDRSYPVILFIAGTSGNSLSDRFDGLSEMLINERFTFVRFNFRGHEEGRTIDEYSLNDELKDMKEVIELLEHEGYNTQNLSILAKSFGAVKAFCLNREYGLIGLLSPAVFFSERGNLGPISSKEYKNIASIEDINIPLDVLRNITAPVCIVHGENDSTIPISNSSEIFSNLATVHEKKELHKIPGANHSMLDKAQYSEAYKLITSFFRKYRDSIWSYHSIVWKFKDKEYLFDVITSSNFKKIKNIRQVYTLMLSKDKDKIMLVHNTQGIWILPGGGVERGESHIDTIVREVREETNCDIDLSTVEPLYYQLTYVKKPSGRWEYHSAQLRYKAVVKKERKFVEDPDNGDIDEVRWVSIDEIHRYLDWGKTVDIIKELLLEK</sequence>
<dbReference type="PANTHER" id="PTHR43046">
    <property type="entry name" value="GDP-MANNOSE MANNOSYL HYDROLASE"/>
    <property type="match status" value="1"/>
</dbReference>
<dbReference type="InterPro" id="IPR029058">
    <property type="entry name" value="AB_hydrolase_fold"/>
</dbReference>
<dbReference type="Pfam" id="PF00293">
    <property type="entry name" value="NUDIX"/>
    <property type="match status" value="1"/>
</dbReference>
<dbReference type="GO" id="GO:0008236">
    <property type="term" value="F:serine-type peptidase activity"/>
    <property type="evidence" value="ECO:0007669"/>
    <property type="project" value="InterPro"/>
</dbReference>
<proteinExistence type="predicted"/>
<keyword evidence="3" id="KW-0460">Magnesium</keyword>
<dbReference type="Gene3D" id="3.40.50.1820">
    <property type="entry name" value="alpha/beta hydrolase"/>
    <property type="match status" value="1"/>
</dbReference>
<evidence type="ECO:0000256" key="3">
    <source>
        <dbReference type="ARBA" id="ARBA00022842"/>
    </source>
</evidence>
<dbReference type="PANTHER" id="PTHR43046:SF12">
    <property type="entry name" value="GDP-MANNOSE MANNOSYL HYDROLASE"/>
    <property type="match status" value="1"/>
</dbReference>
<organism evidence="5 6">
    <name type="scientific">Candidatus Dojkabacteria bacterium</name>
    <dbReference type="NCBI Taxonomy" id="2099670"/>
    <lineage>
        <taxon>Bacteria</taxon>
        <taxon>Candidatus Dojkabacteria</taxon>
    </lineage>
</organism>
<comment type="cofactor">
    <cofactor evidence="1">
        <name>Mg(2+)</name>
        <dbReference type="ChEBI" id="CHEBI:18420"/>
    </cofactor>
</comment>
<dbReference type="InterPro" id="IPR020084">
    <property type="entry name" value="NUDIX_hydrolase_CS"/>
</dbReference>
<dbReference type="EMBL" id="JAGQLN010000004">
    <property type="protein sequence ID" value="MCA9376606.1"/>
    <property type="molecule type" value="Genomic_DNA"/>
</dbReference>
<dbReference type="InterPro" id="IPR000086">
    <property type="entry name" value="NUDIX_hydrolase_dom"/>
</dbReference>
<dbReference type="CDD" id="cd02883">
    <property type="entry name" value="NUDIX_Hydrolase"/>
    <property type="match status" value="1"/>
</dbReference>
<feature type="domain" description="Nudix hydrolase" evidence="4">
    <location>
        <begin position="266"/>
        <end position="401"/>
    </location>
</feature>
<dbReference type="SUPFAM" id="SSF55811">
    <property type="entry name" value="Nudix"/>
    <property type="match status" value="1"/>
</dbReference>
<dbReference type="GO" id="GO:0006508">
    <property type="term" value="P:proteolysis"/>
    <property type="evidence" value="ECO:0007669"/>
    <property type="project" value="InterPro"/>
</dbReference>
<evidence type="ECO:0000256" key="1">
    <source>
        <dbReference type="ARBA" id="ARBA00001946"/>
    </source>
</evidence>
<evidence type="ECO:0000313" key="5">
    <source>
        <dbReference type="EMBL" id="MCA9376606.1"/>
    </source>
</evidence>
<evidence type="ECO:0000259" key="4">
    <source>
        <dbReference type="PROSITE" id="PS51462"/>
    </source>
</evidence>
<dbReference type="Proteomes" id="UP000741282">
    <property type="component" value="Unassembled WGS sequence"/>
</dbReference>
<protein>
    <submittedName>
        <fullName evidence="5">NUDIX domain-containing protein</fullName>
    </submittedName>
</protein>
<dbReference type="SUPFAM" id="SSF53474">
    <property type="entry name" value="alpha/beta-Hydrolases"/>
    <property type="match status" value="1"/>
</dbReference>
<name>A0A955KXZ1_9BACT</name>
<dbReference type="PROSITE" id="PS00893">
    <property type="entry name" value="NUDIX_BOX"/>
    <property type="match status" value="1"/>
</dbReference>
<evidence type="ECO:0000256" key="2">
    <source>
        <dbReference type="ARBA" id="ARBA00022801"/>
    </source>
</evidence>
<dbReference type="AlphaFoldDB" id="A0A955KXZ1"/>
<accession>A0A955KXZ1</accession>